<evidence type="ECO:0000256" key="2">
    <source>
        <dbReference type="NCBIfam" id="TIGR00658"/>
    </source>
</evidence>
<organism evidence="6 7">
    <name type="scientific">Patulibacter medicamentivorans</name>
    <dbReference type="NCBI Taxonomy" id="1097667"/>
    <lineage>
        <taxon>Bacteria</taxon>
        <taxon>Bacillati</taxon>
        <taxon>Actinomycetota</taxon>
        <taxon>Thermoleophilia</taxon>
        <taxon>Solirubrobacterales</taxon>
        <taxon>Patulibacteraceae</taxon>
        <taxon>Patulibacter</taxon>
    </lineage>
</organism>
<proteinExistence type="inferred from homology"/>
<protein>
    <recommendedName>
        <fullName evidence="2">Ornithine carbamoyltransferase</fullName>
        <ecNumber evidence="2">2.1.3.3</ecNumber>
    </recommendedName>
</protein>
<dbReference type="Proteomes" id="UP000005143">
    <property type="component" value="Unassembled WGS sequence"/>
</dbReference>
<dbReference type="AlphaFoldDB" id="H0E359"/>
<dbReference type="PANTHER" id="PTHR45753:SF3">
    <property type="entry name" value="ORNITHINE TRANSCARBAMYLASE, MITOCHONDRIAL"/>
    <property type="match status" value="1"/>
</dbReference>
<dbReference type="RefSeq" id="WP_007572084.1">
    <property type="nucleotide sequence ID" value="NZ_AGUD01000058.1"/>
</dbReference>
<evidence type="ECO:0000313" key="6">
    <source>
        <dbReference type="EMBL" id="EHN11882.1"/>
    </source>
</evidence>
<evidence type="ECO:0000256" key="3">
    <source>
        <dbReference type="RuleBase" id="RU003634"/>
    </source>
</evidence>
<evidence type="ECO:0000256" key="1">
    <source>
        <dbReference type="ARBA" id="ARBA00022679"/>
    </source>
</evidence>
<gene>
    <name evidence="6" type="ORF">PAI11_12270</name>
</gene>
<dbReference type="GO" id="GO:0004585">
    <property type="term" value="F:ornithine carbamoyltransferase activity"/>
    <property type="evidence" value="ECO:0007669"/>
    <property type="project" value="UniProtKB-UniRule"/>
</dbReference>
<sequence>MPAASPIKHLIDTRDVERDELERLLDLITALKEADADGAVPRLLEGRSLGMIFEEPSTRTRVSFEVAMAKLGGHALYLKPGEIHLGARESLYDTAKVLSRMCDVIEARTLSHGTVTALAQAAEVPVINGLTDFNHPTQAICDVLTMREHLPPGRTLADATIVFVGDRTNVCSSTMFIAAQFGMRFVHAAPPAYQAPPDWVGAARAIAETTGGSVEVTADVEDAVAGADFVYTDLWWWVDQEDEIPARRAAFLPRYQVDAELFARAPSHARFMHCLPASRGVEVTDEVIDHERSIVFDQAENRLHAEKGILVWLTYPTVRRASPALRQYHEGRLQSLLGRAGWDRAGSAHTSYRVAAEAPLHDAPLTAPSGRTR</sequence>
<dbReference type="FunFam" id="3.40.50.1370:FF:000008">
    <property type="entry name" value="Ornithine carbamoyltransferase"/>
    <property type="match status" value="1"/>
</dbReference>
<dbReference type="InterPro" id="IPR006131">
    <property type="entry name" value="Asp_carbamoyltransf_Asp/Orn-bd"/>
</dbReference>
<dbReference type="OrthoDB" id="9802587at2"/>
<dbReference type="InterPro" id="IPR002292">
    <property type="entry name" value="Orn/put_carbamltrans"/>
</dbReference>
<dbReference type="NCBIfam" id="TIGR00658">
    <property type="entry name" value="orni_carb_tr"/>
    <property type="match status" value="1"/>
</dbReference>
<dbReference type="EMBL" id="AGUD01000058">
    <property type="protein sequence ID" value="EHN11882.1"/>
    <property type="molecule type" value="Genomic_DNA"/>
</dbReference>
<dbReference type="PANTHER" id="PTHR45753">
    <property type="entry name" value="ORNITHINE CARBAMOYLTRANSFERASE, MITOCHONDRIAL"/>
    <property type="match status" value="1"/>
</dbReference>
<evidence type="ECO:0000313" key="7">
    <source>
        <dbReference type="Proteomes" id="UP000005143"/>
    </source>
</evidence>
<dbReference type="InterPro" id="IPR006132">
    <property type="entry name" value="Asp/Orn_carbamoyltranf_P-bd"/>
</dbReference>
<dbReference type="InterPro" id="IPR036901">
    <property type="entry name" value="Asp/Orn_carbamoylTrfase_sf"/>
</dbReference>
<feature type="domain" description="Aspartate/ornithine carbamoyltransferase Asp/Orn-binding" evidence="4">
    <location>
        <begin position="158"/>
        <end position="313"/>
    </location>
</feature>
<evidence type="ECO:0000259" key="4">
    <source>
        <dbReference type="Pfam" id="PF00185"/>
    </source>
</evidence>
<dbReference type="PRINTS" id="PR00100">
    <property type="entry name" value="AOTCASE"/>
</dbReference>
<dbReference type="Pfam" id="PF02729">
    <property type="entry name" value="OTCace_N"/>
    <property type="match status" value="1"/>
</dbReference>
<keyword evidence="7" id="KW-1185">Reference proteome</keyword>
<dbReference type="InterPro" id="IPR006130">
    <property type="entry name" value="Asp/Orn_carbamoylTrfase"/>
</dbReference>
<dbReference type="GO" id="GO:0019240">
    <property type="term" value="P:citrulline biosynthetic process"/>
    <property type="evidence" value="ECO:0007669"/>
    <property type="project" value="TreeGrafter"/>
</dbReference>
<dbReference type="PROSITE" id="PS00097">
    <property type="entry name" value="CARBAMOYLTRANSFERASE"/>
    <property type="match status" value="1"/>
</dbReference>
<comment type="similarity">
    <text evidence="3">Belongs to the aspartate/ornithine carbamoyltransferase superfamily.</text>
</comment>
<evidence type="ECO:0000259" key="5">
    <source>
        <dbReference type="Pfam" id="PF02729"/>
    </source>
</evidence>
<reference evidence="6 7" key="1">
    <citation type="journal article" date="2013" name="Biodegradation">
        <title>Quantitative proteomic analysis of ibuprofen-degrading Patulibacter sp. strain I11.</title>
        <authorList>
            <person name="Almeida B."/>
            <person name="Kjeldal H."/>
            <person name="Lolas I."/>
            <person name="Knudsen A.D."/>
            <person name="Carvalho G."/>
            <person name="Nielsen K.L."/>
            <person name="Barreto Crespo M.T."/>
            <person name="Stensballe A."/>
            <person name="Nielsen J.L."/>
        </authorList>
    </citation>
    <scope>NUCLEOTIDE SEQUENCE [LARGE SCALE GENOMIC DNA]</scope>
    <source>
        <strain evidence="6 7">I11</strain>
    </source>
</reference>
<dbReference type="GO" id="GO:0016597">
    <property type="term" value="F:amino acid binding"/>
    <property type="evidence" value="ECO:0007669"/>
    <property type="project" value="InterPro"/>
</dbReference>
<dbReference type="EC" id="2.1.3.3" evidence="2"/>
<dbReference type="NCBIfam" id="NF001986">
    <property type="entry name" value="PRK00779.1"/>
    <property type="match status" value="1"/>
</dbReference>
<dbReference type="SUPFAM" id="SSF53671">
    <property type="entry name" value="Aspartate/ornithine carbamoyltransferase"/>
    <property type="match status" value="1"/>
</dbReference>
<dbReference type="PATRIC" id="fig|1097667.3.peg.1223"/>
<comment type="caution">
    <text evidence="6">The sequence shown here is derived from an EMBL/GenBank/DDBJ whole genome shotgun (WGS) entry which is preliminary data.</text>
</comment>
<accession>H0E359</accession>
<dbReference type="Gene3D" id="3.40.50.1370">
    <property type="entry name" value="Aspartate/ornithine carbamoyltransferase"/>
    <property type="match status" value="2"/>
</dbReference>
<dbReference type="PRINTS" id="PR00102">
    <property type="entry name" value="OTCASE"/>
</dbReference>
<keyword evidence="1 3" id="KW-0808">Transferase</keyword>
<feature type="domain" description="Aspartate/ornithine carbamoyltransferase carbamoyl-P binding" evidence="5">
    <location>
        <begin position="8"/>
        <end position="148"/>
    </location>
</feature>
<name>H0E359_9ACTN</name>
<dbReference type="Pfam" id="PF00185">
    <property type="entry name" value="OTCace"/>
    <property type="match status" value="1"/>
</dbReference>
<dbReference type="GO" id="GO:0042450">
    <property type="term" value="P:L-arginine biosynthetic process via ornithine"/>
    <property type="evidence" value="ECO:0007669"/>
    <property type="project" value="UniProtKB-UniRule"/>
</dbReference>